<evidence type="ECO:0000256" key="6">
    <source>
        <dbReference type="ARBA" id="ARBA00023136"/>
    </source>
</evidence>
<evidence type="ECO:0000256" key="4">
    <source>
        <dbReference type="ARBA" id="ARBA00022692"/>
    </source>
</evidence>
<feature type="transmembrane region" description="Helical" evidence="9">
    <location>
        <begin position="255"/>
        <end position="275"/>
    </location>
</feature>
<feature type="transmembrane region" description="Helical" evidence="9">
    <location>
        <begin position="308"/>
        <end position="329"/>
    </location>
</feature>
<reference evidence="11" key="2">
    <citation type="journal article" date="2023" name="Commun. Biol.">
        <title>Intrasexual cuticular hydrocarbon dimorphism in a wasp sheds light on hydrocarbon biosynthesis genes in Hymenoptera.</title>
        <authorList>
            <person name="Moris V.C."/>
            <person name="Podsiadlowski L."/>
            <person name="Martin S."/>
            <person name="Oeyen J.P."/>
            <person name="Donath A."/>
            <person name="Petersen M."/>
            <person name="Wilbrandt J."/>
            <person name="Misof B."/>
            <person name="Liedtke D."/>
            <person name="Thamm M."/>
            <person name="Scheiner R."/>
            <person name="Schmitt T."/>
            <person name="Niehuis O."/>
        </authorList>
    </citation>
    <scope>NUCLEOTIDE SEQUENCE</scope>
    <source>
        <strain evidence="11">GBR_01_08_01A</strain>
    </source>
</reference>
<feature type="domain" description="Ammonium transporter AmtB-like" evidence="10">
    <location>
        <begin position="33"/>
        <end position="404"/>
    </location>
</feature>
<comment type="similarity">
    <text evidence="2">Belongs to the ammonia transporter channel (TC 1.A.11.2) family.</text>
</comment>
<comment type="caution">
    <text evidence="11">The sequence shown here is derived from an EMBL/GenBank/DDBJ whole genome shotgun (WGS) entry which is preliminary data.</text>
</comment>
<keyword evidence="7" id="KW-0924">Ammonia transport</keyword>
<protein>
    <recommendedName>
        <fullName evidence="10">Ammonium transporter AmtB-like domain-containing protein</fullName>
    </recommendedName>
</protein>
<dbReference type="PANTHER" id="PTHR11730">
    <property type="entry name" value="AMMONIUM TRANSPORTER"/>
    <property type="match status" value="1"/>
</dbReference>
<feature type="transmembrane region" description="Helical" evidence="9">
    <location>
        <begin position="64"/>
        <end position="83"/>
    </location>
</feature>
<evidence type="ECO:0000256" key="2">
    <source>
        <dbReference type="ARBA" id="ARBA00005887"/>
    </source>
</evidence>
<dbReference type="GO" id="GO:0097272">
    <property type="term" value="P:ammonium homeostasis"/>
    <property type="evidence" value="ECO:0007669"/>
    <property type="project" value="TreeGrafter"/>
</dbReference>
<name>A0AAD9RY75_9HYME</name>
<reference evidence="11" key="1">
    <citation type="submission" date="2021-08" db="EMBL/GenBank/DDBJ databases">
        <authorList>
            <person name="Misof B."/>
            <person name="Oliver O."/>
            <person name="Podsiadlowski L."/>
            <person name="Donath A."/>
            <person name="Peters R."/>
            <person name="Mayer C."/>
            <person name="Rust J."/>
            <person name="Gunkel S."/>
            <person name="Lesny P."/>
            <person name="Martin S."/>
            <person name="Oeyen J.P."/>
            <person name="Petersen M."/>
            <person name="Panagiotis P."/>
            <person name="Wilbrandt J."/>
            <person name="Tanja T."/>
        </authorList>
    </citation>
    <scope>NUCLEOTIDE SEQUENCE</scope>
    <source>
        <strain evidence="11">GBR_01_08_01A</strain>
        <tissue evidence="11">Thorax + abdomen</tissue>
    </source>
</reference>
<dbReference type="Proteomes" id="UP001258017">
    <property type="component" value="Unassembled WGS sequence"/>
</dbReference>
<dbReference type="EMBL" id="JAIFRP010000006">
    <property type="protein sequence ID" value="KAK2587785.1"/>
    <property type="molecule type" value="Genomic_DNA"/>
</dbReference>
<keyword evidence="5 9" id="KW-1133">Transmembrane helix</keyword>
<dbReference type="InterPro" id="IPR029020">
    <property type="entry name" value="Ammonium/urea_transptr"/>
</dbReference>
<feature type="transmembrane region" description="Helical" evidence="9">
    <location>
        <begin position="33"/>
        <end position="52"/>
    </location>
</feature>
<keyword evidence="3" id="KW-0813">Transport</keyword>
<keyword evidence="6 9" id="KW-0472">Membrane</keyword>
<dbReference type="Gene3D" id="1.10.3430.10">
    <property type="entry name" value="Ammonium transporter AmtB like domains"/>
    <property type="match status" value="1"/>
</dbReference>
<dbReference type="PANTHER" id="PTHR11730:SF6">
    <property type="entry name" value="AMMONIUM TRANSPORTER"/>
    <property type="match status" value="1"/>
</dbReference>
<evidence type="ECO:0000256" key="5">
    <source>
        <dbReference type="ARBA" id="ARBA00022989"/>
    </source>
</evidence>
<feature type="transmembrane region" description="Helical" evidence="9">
    <location>
        <begin position="216"/>
        <end position="235"/>
    </location>
</feature>
<feature type="compositionally biased region" description="Basic and acidic residues" evidence="8">
    <location>
        <begin position="467"/>
        <end position="484"/>
    </location>
</feature>
<gene>
    <name evidence="11" type="ORF">KPH14_003890</name>
</gene>
<dbReference type="GO" id="GO:0005886">
    <property type="term" value="C:plasma membrane"/>
    <property type="evidence" value="ECO:0007669"/>
    <property type="project" value="TreeGrafter"/>
</dbReference>
<sequence>MYPKNSNLFNESFFDTSHTLHSDISPSSCVNQTILIILSRIGFVLVQIGAVPRINVNFIILKNILDICCTTVAYFTLGFVLIFNGDANSLIYGDYYRFKDFLIRKDEFLIGWQAVVIASAIYTSSMVEETHVISHLLVSVLLAGLIQPLLIRWAWISEGWIAKSSLSGVKVVYRDHAGSGIVHVVGGLAGLIISLILSSKKKKTTAKSRNLRKISITSFCTGTLFLGSLLIFISLQNFSMPISEHNVKTTENTIINNLLASCSCSLFVMTLHFTFRQPIDHWTTTKCVQALIAGSVMVSAAADKYSPLMSIALGSSGGTIFYLVSRLMFSSELEDHCNIVATHLVCGFLANLLAPLCIFEIESDTPFVLLNLAWQLISIIIFMGLVIITLTPMLLILDTCDLLRQKLQVFNKKEAMNTFAMKKGLSDRNINYDRRTSMINTERLFTMKSSYENDESQNELPQEEESTFPKEDHASPEKNIRNEETSNVSQPSGVRVKKLRHVYTLPGCDFTSPQDRLADGDKINVDLSNNRKHSSETNLQDSKLSFCGIENVNSDNEISLTNNYRLRRTQKFMNLREELDKQEIDGSRQRKESNNSEVDDACPKMISTIFLDRMVDESDL</sequence>
<evidence type="ECO:0000256" key="3">
    <source>
        <dbReference type="ARBA" id="ARBA00022448"/>
    </source>
</evidence>
<evidence type="ECO:0000256" key="7">
    <source>
        <dbReference type="ARBA" id="ARBA00023177"/>
    </source>
</evidence>
<evidence type="ECO:0000259" key="10">
    <source>
        <dbReference type="Pfam" id="PF00909"/>
    </source>
</evidence>
<organism evidence="11 12">
    <name type="scientific">Odynerus spinipes</name>
    <dbReference type="NCBI Taxonomy" id="1348599"/>
    <lineage>
        <taxon>Eukaryota</taxon>
        <taxon>Metazoa</taxon>
        <taxon>Ecdysozoa</taxon>
        <taxon>Arthropoda</taxon>
        <taxon>Hexapoda</taxon>
        <taxon>Insecta</taxon>
        <taxon>Pterygota</taxon>
        <taxon>Neoptera</taxon>
        <taxon>Endopterygota</taxon>
        <taxon>Hymenoptera</taxon>
        <taxon>Apocrita</taxon>
        <taxon>Aculeata</taxon>
        <taxon>Vespoidea</taxon>
        <taxon>Vespidae</taxon>
        <taxon>Eumeninae</taxon>
        <taxon>Odynerus</taxon>
    </lineage>
</organism>
<evidence type="ECO:0000313" key="12">
    <source>
        <dbReference type="Proteomes" id="UP001258017"/>
    </source>
</evidence>
<feature type="region of interest" description="Disordered" evidence="8">
    <location>
        <begin position="451"/>
        <end position="493"/>
    </location>
</feature>
<feature type="transmembrane region" description="Helical" evidence="9">
    <location>
        <begin position="373"/>
        <end position="397"/>
    </location>
</feature>
<evidence type="ECO:0000256" key="9">
    <source>
        <dbReference type="SAM" id="Phobius"/>
    </source>
</evidence>
<feature type="transmembrane region" description="Helical" evidence="9">
    <location>
        <begin position="176"/>
        <end position="196"/>
    </location>
</feature>
<dbReference type="Pfam" id="PF00909">
    <property type="entry name" value="Ammonium_transp"/>
    <property type="match status" value="1"/>
</dbReference>
<feature type="transmembrane region" description="Helical" evidence="9">
    <location>
        <begin position="136"/>
        <end position="156"/>
    </location>
</feature>
<comment type="subcellular location">
    <subcellularLocation>
        <location evidence="1">Membrane</location>
        <topology evidence="1">Multi-pass membrane protein</topology>
    </subcellularLocation>
</comment>
<dbReference type="SUPFAM" id="SSF111352">
    <property type="entry name" value="Ammonium transporter"/>
    <property type="match status" value="1"/>
</dbReference>
<keyword evidence="4 9" id="KW-0812">Transmembrane</keyword>
<evidence type="ECO:0000256" key="1">
    <source>
        <dbReference type="ARBA" id="ARBA00004141"/>
    </source>
</evidence>
<proteinExistence type="inferred from homology"/>
<feature type="transmembrane region" description="Helical" evidence="9">
    <location>
        <begin position="108"/>
        <end position="124"/>
    </location>
</feature>
<keyword evidence="12" id="KW-1185">Reference proteome</keyword>
<evidence type="ECO:0000256" key="8">
    <source>
        <dbReference type="SAM" id="MobiDB-lite"/>
    </source>
</evidence>
<dbReference type="AlphaFoldDB" id="A0AAD9RY75"/>
<evidence type="ECO:0000313" key="11">
    <source>
        <dbReference type="EMBL" id="KAK2587785.1"/>
    </source>
</evidence>
<feature type="transmembrane region" description="Helical" evidence="9">
    <location>
        <begin position="341"/>
        <end position="361"/>
    </location>
</feature>
<dbReference type="InterPro" id="IPR024041">
    <property type="entry name" value="NH4_transpt_AmtB-like_dom"/>
</dbReference>
<feature type="compositionally biased region" description="Acidic residues" evidence="8">
    <location>
        <begin position="452"/>
        <end position="466"/>
    </location>
</feature>
<accession>A0AAD9RY75</accession>
<dbReference type="GO" id="GO:0008519">
    <property type="term" value="F:ammonium channel activity"/>
    <property type="evidence" value="ECO:0007669"/>
    <property type="project" value="InterPro"/>
</dbReference>